<gene>
    <name evidence="2" type="ORF">UV8b_07344</name>
</gene>
<dbReference type="Proteomes" id="UP000027002">
    <property type="component" value="Chromosome 6"/>
</dbReference>
<protein>
    <recommendedName>
        <fullName evidence="4">ORP1 like protein</fullName>
    </recommendedName>
</protein>
<feature type="region of interest" description="Disordered" evidence="1">
    <location>
        <begin position="522"/>
        <end position="617"/>
    </location>
</feature>
<keyword evidence="3" id="KW-1185">Reference proteome</keyword>
<feature type="region of interest" description="Disordered" evidence="1">
    <location>
        <begin position="862"/>
        <end position="881"/>
    </location>
</feature>
<dbReference type="AlphaFoldDB" id="A0A8E5MJY8"/>
<dbReference type="KEGG" id="uvi:66068121"/>
<feature type="compositionally biased region" description="Gly residues" evidence="1">
    <location>
        <begin position="867"/>
        <end position="881"/>
    </location>
</feature>
<feature type="compositionally biased region" description="Polar residues" evidence="1">
    <location>
        <begin position="59"/>
        <end position="74"/>
    </location>
</feature>
<feature type="region of interest" description="Disordered" evidence="1">
    <location>
        <begin position="307"/>
        <end position="341"/>
    </location>
</feature>
<name>A0A8E5MJY8_USTVR</name>
<evidence type="ECO:0000313" key="2">
    <source>
        <dbReference type="EMBL" id="QUC23103.1"/>
    </source>
</evidence>
<feature type="region of interest" description="Disordered" evidence="1">
    <location>
        <begin position="217"/>
        <end position="240"/>
    </location>
</feature>
<feature type="compositionally biased region" description="Basic and acidic residues" evidence="1">
    <location>
        <begin position="835"/>
        <end position="848"/>
    </location>
</feature>
<evidence type="ECO:0008006" key="4">
    <source>
        <dbReference type="Google" id="ProtNLM"/>
    </source>
</evidence>
<evidence type="ECO:0000256" key="1">
    <source>
        <dbReference type="SAM" id="MobiDB-lite"/>
    </source>
</evidence>
<dbReference type="EMBL" id="CP072758">
    <property type="protein sequence ID" value="QUC23103.1"/>
    <property type="molecule type" value="Genomic_DNA"/>
</dbReference>
<feature type="region of interest" description="Disordered" evidence="1">
    <location>
        <begin position="50"/>
        <end position="81"/>
    </location>
</feature>
<feature type="region of interest" description="Disordered" evidence="1">
    <location>
        <begin position="1"/>
        <end position="31"/>
    </location>
</feature>
<dbReference type="RefSeq" id="XP_043000776.1">
    <property type="nucleotide sequence ID" value="XM_043144841.1"/>
</dbReference>
<proteinExistence type="predicted"/>
<sequence length="881" mass="95119">MTPQQGWDPSLFKNRKPWSVGSNPLAWQSDGKYRSGSVLSFRSASENLDSDASCESFEGEQQQSRTGSVDSTSVDMGASHSWRASTRPEYVHRILREEQKAGVDAPDFPGNKTWGSNYNSPYFNCWRSGSYSRKSSGTTPSIYHDALTSPAELPLLETALLPCSDKYQMPTSARRAPQLSGRHSLTDQFENVGVSRRSGSPSDALLNVRGAIKCKHSEAPARNFEQTNSSKSHKRAASAPDISRLIDLEASQDPYAEVPSPSEVMVVAKQFNLQNLGRASHASLGMISTSSDAFAARAVPTEDDDGVQALPAPRHVQDSSPSTPHFHHDQKIVRQSSSLGEDEGETPVCMFVDDCDTGSQLRKAISHLFGRNKTCTLKIPKMVWVYYCRKHYQRVRYRNARTYPVTQMELVEAQIERLKAWSDENQARGKGAYIKSWTLSLRKREEKRLRGSKRAAEDEDDAAAAAAAAGPGPSSHIPSWILDELGAGFDTARMFSIADRLRQEIESGTLSQVPEIEFLPDIVDDDGERDSGKPARHRWQNGAAGAAKTPKRKAHEFAAATGRGAAPYQQAAVPWASHHGSDEVAGEPSPSGKRPRTARAATFPQHQPSPDLGGASAYIDGLPLHAYMAPGPCCGPSDPSGGPGGAHHGPPRALNVVPRMQPLEHHSLTVHPHHEPAAGRGEAFPNVDGAAGHARTASHQGAREAGSGPGAYAHHQVSGYSHQQQQPPPLPASRNSLPSIATQMQSGRVSGYSHVDAPPYGQGPPRLTHHRSASAYTPGSRLLSSTHGRPSASASAVPAADPRLPRQAATTRGGHALLPPPRDDAQHHRGPAYGEDARRRGQHDDGRQRCGPGWCTHLPRHYEHGVVPGGPDGAGGNPRAW</sequence>
<feature type="region of interest" description="Disordered" evidence="1">
    <location>
        <begin position="671"/>
        <end position="848"/>
    </location>
</feature>
<reference evidence="2" key="1">
    <citation type="submission" date="2020-03" db="EMBL/GenBank/DDBJ databases">
        <title>A mixture of massive structural variations and highly conserved coding sequences in Ustilaginoidea virens genome.</title>
        <authorList>
            <person name="Zhang K."/>
            <person name="Zhao Z."/>
            <person name="Zhang Z."/>
            <person name="Li Y."/>
            <person name="Hsiang T."/>
            <person name="Sun W."/>
        </authorList>
    </citation>
    <scope>NUCLEOTIDE SEQUENCE</scope>
    <source>
        <strain evidence="2">UV-8b</strain>
    </source>
</reference>
<feature type="compositionally biased region" description="Polar residues" evidence="1">
    <location>
        <begin position="733"/>
        <end position="748"/>
    </location>
</feature>
<feature type="region of interest" description="Disordered" evidence="1">
    <location>
        <begin position="635"/>
        <end position="654"/>
    </location>
</feature>
<organism evidence="2 3">
    <name type="scientific">Ustilaginoidea virens</name>
    <name type="common">Rice false smut fungus</name>
    <name type="synonym">Villosiclava virens</name>
    <dbReference type="NCBI Taxonomy" id="1159556"/>
    <lineage>
        <taxon>Eukaryota</taxon>
        <taxon>Fungi</taxon>
        <taxon>Dikarya</taxon>
        <taxon>Ascomycota</taxon>
        <taxon>Pezizomycotina</taxon>
        <taxon>Sordariomycetes</taxon>
        <taxon>Hypocreomycetidae</taxon>
        <taxon>Hypocreales</taxon>
        <taxon>Clavicipitaceae</taxon>
        <taxon>Ustilaginoidea</taxon>
    </lineage>
</organism>
<feature type="region of interest" description="Disordered" evidence="1">
    <location>
        <begin position="448"/>
        <end position="474"/>
    </location>
</feature>
<dbReference type="OrthoDB" id="4161595at2759"/>
<accession>A0A8E5MJY8</accession>
<feature type="compositionally biased region" description="Polar residues" evidence="1">
    <location>
        <begin position="774"/>
        <end position="788"/>
    </location>
</feature>
<feature type="compositionally biased region" description="Low complexity" evidence="1">
    <location>
        <begin position="790"/>
        <end position="802"/>
    </location>
</feature>
<dbReference type="GeneID" id="66068121"/>
<evidence type="ECO:0000313" key="3">
    <source>
        <dbReference type="Proteomes" id="UP000027002"/>
    </source>
</evidence>